<dbReference type="EMBL" id="CAJOBH010123523">
    <property type="protein sequence ID" value="CAF4723702.1"/>
    <property type="molecule type" value="Genomic_DNA"/>
</dbReference>
<organism evidence="2 3">
    <name type="scientific">Rotaria magnacalcarata</name>
    <dbReference type="NCBI Taxonomy" id="392030"/>
    <lineage>
        <taxon>Eukaryota</taxon>
        <taxon>Metazoa</taxon>
        <taxon>Spiralia</taxon>
        <taxon>Gnathifera</taxon>
        <taxon>Rotifera</taxon>
        <taxon>Eurotatoria</taxon>
        <taxon>Bdelloidea</taxon>
        <taxon>Philodinida</taxon>
        <taxon>Philodinidae</taxon>
        <taxon>Rotaria</taxon>
    </lineage>
</organism>
<comment type="caution">
    <text evidence="2">The sequence shown here is derived from an EMBL/GenBank/DDBJ whole genome shotgun (WGS) entry which is preliminary data.</text>
</comment>
<reference evidence="2" key="1">
    <citation type="submission" date="2021-02" db="EMBL/GenBank/DDBJ databases">
        <authorList>
            <person name="Nowell W R."/>
        </authorList>
    </citation>
    <scope>NUCLEOTIDE SEQUENCE</scope>
</reference>
<feature type="non-terminal residue" evidence="2">
    <location>
        <position position="1"/>
    </location>
</feature>
<gene>
    <name evidence="1" type="ORF">BYL167_LOCUS44985</name>
    <name evidence="2" type="ORF">GIL414_LOCUS51619</name>
</gene>
<sequence length="53" mass="6224">DELICKLASECQYLDPAIGDATKFELDYIVKQEKNSRKLAYDQVCYEQKIFFV</sequence>
<name>A0A8S3C8E2_9BILA</name>
<dbReference type="Proteomes" id="UP000681967">
    <property type="component" value="Unassembled WGS sequence"/>
</dbReference>
<accession>A0A8S3C8E2</accession>
<dbReference type="EMBL" id="CAJOBJ010174844">
    <property type="protein sequence ID" value="CAF4896818.1"/>
    <property type="molecule type" value="Genomic_DNA"/>
</dbReference>
<evidence type="ECO:0000313" key="1">
    <source>
        <dbReference type="EMBL" id="CAF4723702.1"/>
    </source>
</evidence>
<evidence type="ECO:0000313" key="3">
    <source>
        <dbReference type="Proteomes" id="UP000681720"/>
    </source>
</evidence>
<dbReference type="Proteomes" id="UP000681720">
    <property type="component" value="Unassembled WGS sequence"/>
</dbReference>
<evidence type="ECO:0000313" key="2">
    <source>
        <dbReference type="EMBL" id="CAF4896818.1"/>
    </source>
</evidence>
<protein>
    <submittedName>
        <fullName evidence="2">Uncharacterized protein</fullName>
    </submittedName>
</protein>
<dbReference type="AlphaFoldDB" id="A0A8S3C8E2"/>
<proteinExistence type="predicted"/>